<dbReference type="AlphaFoldDB" id="A0AAD8WDK7"/>
<keyword evidence="3" id="KW-1185">Reference proteome</keyword>
<evidence type="ECO:0000259" key="1">
    <source>
        <dbReference type="Pfam" id="PF13966"/>
    </source>
</evidence>
<dbReference type="SUPFAM" id="SSF50630">
    <property type="entry name" value="Acid proteases"/>
    <property type="match status" value="1"/>
</dbReference>
<name>A0AAD8WDK7_LOLMU</name>
<dbReference type="CDD" id="cd00303">
    <property type="entry name" value="retropepsin_like"/>
    <property type="match status" value="1"/>
</dbReference>
<dbReference type="Pfam" id="PF13966">
    <property type="entry name" value="zf-RVT"/>
    <property type="match status" value="1"/>
</dbReference>
<accession>A0AAD8WDK7</accession>
<reference evidence="2" key="1">
    <citation type="submission" date="2023-07" db="EMBL/GenBank/DDBJ databases">
        <title>A chromosome-level genome assembly of Lolium multiflorum.</title>
        <authorList>
            <person name="Chen Y."/>
            <person name="Copetti D."/>
            <person name="Kolliker R."/>
            <person name="Studer B."/>
        </authorList>
    </citation>
    <scope>NUCLEOTIDE SEQUENCE</scope>
    <source>
        <strain evidence="2">02402/16</strain>
        <tissue evidence="2">Leaf</tissue>
    </source>
</reference>
<gene>
    <name evidence="2" type="ORF">QYE76_068059</name>
</gene>
<comment type="caution">
    <text evidence="2">The sequence shown here is derived from an EMBL/GenBank/DDBJ whole genome shotgun (WGS) entry which is preliminary data.</text>
</comment>
<dbReference type="InterPro" id="IPR021109">
    <property type="entry name" value="Peptidase_aspartic_dom_sf"/>
</dbReference>
<evidence type="ECO:0000313" key="3">
    <source>
        <dbReference type="Proteomes" id="UP001231189"/>
    </source>
</evidence>
<organism evidence="2 3">
    <name type="scientific">Lolium multiflorum</name>
    <name type="common">Italian ryegrass</name>
    <name type="synonym">Lolium perenne subsp. multiflorum</name>
    <dbReference type="NCBI Taxonomy" id="4521"/>
    <lineage>
        <taxon>Eukaryota</taxon>
        <taxon>Viridiplantae</taxon>
        <taxon>Streptophyta</taxon>
        <taxon>Embryophyta</taxon>
        <taxon>Tracheophyta</taxon>
        <taxon>Spermatophyta</taxon>
        <taxon>Magnoliopsida</taxon>
        <taxon>Liliopsida</taxon>
        <taxon>Poales</taxon>
        <taxon>Poaceae</taxon>
        <taxon>BOP clade</taxon>
        <taxon>Pooideae</taxon>
        <taxon>Poodae</taxon>
        <taxon>Poeae</taxon>
        <taxon>Poeae Chloroplast Group 2 (Poeae type)</taxon>
        <taxon>Loliodinae</taxon>
        <taxon>Loliinae</taxon>
        <taxon>Lolium</taxon>
    </lineage>
</organism>
<dbReference type="InterPro" id="IPR026960">
    <property type="entry name" value="RVT-Znf"/>
</dbReference>
<dbReference type="Gene3D" id="2.40.70.10">
    <property type="entry name" value="Acid Proteases"/>
    <property type="match status" value="1"/>
</dbReference>
<feature type="domain" description="Reverse transcriptase zinc-binding" evidence="1">
    <location>
        <begin position="218"/>
        <end position="303"/>
    </location>
</feature>
<dbReference type="Pfam" id="PF13650">
    <property type="entry name" value="Asp_protease_2"/>
    <property type="match status" value="1"/>
</dbReference>
<dbReference type="Proteomes" id="UP001231189">
    <property type="component" value="Unassembled WGS sequence"/>
</dbReference>
<proteinExistence type="predicted"/>
<dbReference type="PANTHER" id="PTHR33067">
    <property type="entry name" value="RNA-DIRECTED DNA POLYMERASE-RELATED"/>
    <property type="match status" value="1"/>
</dbReference>
<protein>
    <recommendedName>
        <fullName evidence="1">Reverse transcriptase zinc-binding domain-containing protein</fullName>
    </recommendedName>
</protein>
<evidence type="ECO:0000313" key="2">
    <source>
        <dbReference type="EMBL" id="KAK1650254.1"/>
    </source>
</evidence>
<dbReference type="PANTHER" id="PTHR33067:SF31">
    <property type="entry name" value="RNA-DIRECTED DNA POLYMERASE"/>
    <property type="match status" value="1"/>
</dbReference>
<dbReference type="EMBL" id="JAUUTY010000004">
    <property type="protein sequence ID" value="KAK1650254.1"/>
    <property type="molecule type" value="Genomic_DNA"/>
</dbReference>
<sequence length="844" mass="94788">MKQKSGRLILIKSVISARPIHQLMVAEAPAWVLEELVKWMRAFFWAGKREVNGGQCLVAWDTICRPTRFGGMGVKDLRLQGLDLRVRWCWLRRTDPSRPWQGLPALNDPEASEVFQSLAEFIVGDGVSTLFWTDRWINGRNVGEIAPEVAALVPTRRRNARKVSEALQEDTWLSDVVGELSIEGWMQCALLWEEMERVPREGGRPDQISWKGSASGRYTTSATYDMLCQGRITWAMAKPIWRSFAPLKCKIFGWLALKHRLWTSDRRARHGLQEHPDPCATCLQEEDNVDHILSHCPYAKMVWFGCLRRFHVGAGIPGVAPHYTPSPTTFTWPSSPTAAGGTFMSTTLGAATKLLDDMMINYSEWHTERTPQGKKVNSVEETSSLSDKIDVIMSMLVNGRSNVDPNNVPLASLVAQEEHVDVNFIKSNNFNNNAYRNNFGNNYRPYPSNNGNGYGNSYANSYKNIRSTPSGLEVMLKEFISTQTAFNKSVEEKLGKIDVLASKVDSLAADVGLLKLKVMPNEDKDIKSFATANAIQVRINDNIRMMAELHARWEREEREKLAKENNVAKVWTITTTSNVNASHVAKPPTINGKIIGVGNVSNSTAKRAKLPKTAETVCDKSAEIFQNAVDHNGLDFYSCHISEVIKFLQKLARSPNASAINLAFTKHITNALIKAREEKLKLEASIPRKLEDGWEPIIKMKVNDFDCNALCDLGASISVMPKKFYDMLDLPPLENCYLDVNLADNSIKRPLGRIDNVDITVNNNLVPVDFVVLDIECNASCPIILGRPFLRTVGAIIDMKEGNIKYQFPLKKGMEHFPRKRMKLPFDSIIRTNYDVDASSLDVT</sequence>